<protein>
    <submittedName>
        <fullName evidence="2">Uncharacterized protein</fullName>
    </submittedName>
</protein>
<evidence type="ECO:0000313" key="3">
    <source>
        <dbReference type="Proteomes" id="UP000078113"/>
    </source>
</evidence>
<reference evidence="2" key="1">
    <citation type="submission" date="2016-04" db="EMBL/GenBank/DDBJ databases">
        <authorList>
            <person name="Nguyen H.D."/>
            <person name="Samba Siva P."/>
            <person name="Cullis J."/>
            <person name="Levesque C.A."/>
            <person name="Hambleton S."/>
        </authorList>
    </citation>
    <scope>NUCLEOTIDE SEQUENCE</scope>
    <source>
        <strain evidence="2">DAOMC 236422</strain>
    </source>
</reference>
<name>A0A8X7N356_9BASI</name>
<dbReference type="Proteomes" id="UP000078113">
    <property type="component" value="Unassembled WGS sequence"/>
</dbReference>
<reference evidence="2" key="2">
    <citation type="journal article" date="2019" name="IMA Fungus">
        <title>Genome sequencing and comparison of five Tilletia species to identify candidate genes for the detection of regulated species infecting wheat.</title>
        <authorList>
            <person name="Nguyen H.D.T."/>
            <person name="Sultana T."/>
            <person name="Kesanakurti P."/>
            <person name="Hambleton S."/>
        </authorList>
    </citation>
    <scope>NUCLEOTIDE SEQUENCE</scope>
    <source>
        <strain evidence="2">DAOMC 236422</strain>
    </source>
</reference>
<comment type="caution">
    <text evidence="2">The sequence shown here is derived from an EMBL/GenBank/DDBJ whole genome shotgun (WGS) entry which is preliminary data.</text>
</comment>
<dbReference type="EMBL" id="LWDG02000920">
    <property type="protein sequence ID" value="KAE8261764.1"/>
    <property type="molecule type" value="Genomic_DNA"/>
</dbReference>
<feature type="region of interest" description="Disordered" evidence="1">
    <location>
        <begin position="1"/>
        <end position="158"/>
    </location>
</feature>
<evidence type="ECO:0000256" key="1">
    <source>
        <dbReference type="SAM" id="MobiDB-lite"/>
    </source>
</evidence>
<feature type="compositionally biased region" description="Basic residues" evidence="1">
    <location>
        <begin position="44"/>
        <end position="55"/>
    </location>
</feature>
<keyword evidence="3" id="KW-1185">Reference proteome</keyword>
<proteinExistence type="predicted"/>
<sequence length="158" mass="17202">MRSARRGRRLGDGRQGHAVSRDDSDDKAKDDLVRQAAAKQRTVTPRRHTMRRHGGRLGIGKARRVVTQGESSRKILHSPAFFRTGTAPQDTPDKRGGPPLLRRGKTRTETAVGSDAISPSRCGKTTASDITAKTKPLGEEGGWTASMRGQGQGEYDRT</sequence>
<dbReference type="AlphaFoldDB" id="A0A8X7N356"/>
<organism evidence="2 3">
    <name type="scientific">Tilletia walkeri</name>
    <dbReference type="NCBI Taxonomy" id="117179"/>
    <lineage>
        <taxon>Eukaryota</taxon>
        <taxon>Fungi</taxon>
        <taxon>Dikarya</taxon>
        <taxon>Basidiomycota</taxon>
        <taxon>Ustilaginomycotina</taxon>
        <taxon>Exobasidiomycetes</taxon>
        <taxon>Tilletiales</taxon>
        <taxon>Tilletiaceae</taxon>
        <taxon>Tilletia</taxon>
    </lineage>
</organism>
<evidence type="ECO:0000313" key="2">
    <source>
        <dbReference type="EMBL" id="KAE8261764.1"/>
    </source>
</evidence>
<feature type="compositionally biased region" description="Basic and acidic residues" evidence="1">
    <location>
        <begin position="9"/>
        <end position="33"/>
    </location>
</feature>
<gene>
    <name evidence="2" type="ORF">A4X09_0g7605</name>
</gene>
<accession>A0A8X7N356</accession>